<protein>
    <submittedName>
        <fullName evidence="1">SAM-dependent methyltransferase</fullName>
    </submittedName>
</protein>
<evidence type="ECO:0000313" key="1">
    <source>
        <dbReference type="EMBL" id="MDR7152553.1"/>
    </source>
</evidence>
<comment type="caution">
    <text evidence="1">The sequence shown here is derived from an EMBL/GenBank/DDBJ whole genome shotgun (WGS) entry which is preliminary data.</text>
</comment>
<accession>A0ABU1WTC7</accession>
<proteinExistence type="predicted"/>
<gene>
    <name evidence="1" type="ORF">J2W49_004531</name>
</gene>
<dbReference type="GO" id="GO:0032259">
    <property type="term" value="P:methylation"/>
    <property type="evidence" value="ECO:0007669"/>
    <property type="project" value="UniProtKB-KW"/>
</dbReference>
<evidence type="ECO:0000313" key="2">
    <source>
        <dbReference type="Proteomes" id="UP001265700"/>
    </source>
</evidence>
<dbReference type="EMBL" id="JAVDWU010000012">
    <property type="protein sequence ID" value="MDR7152553.1"/>
    <property type="molecule type" value="Genomic_DNA"/>
</dbReference>
<dbReference type="GO" id="GO:0008168">
    <property type="term" value="F:methyltransferase activity"/>
    <property type="evidence" value="ECO:0007669"/>
    <property type="project" value="UniProtKB-KW"/>
</dbReference>
<dbReference type="Gene3D" id="3.40.50.150">
    <property type="entry name" value="Vaccinia Virus protein VP39"/>
    <property type="match status" value="1"/>
</dbReference>
<keyword evidence="1" id="KW-0489">Methyltransferase</keyword>
<organism evidence="1 2">
    <name type="scientific">Hydrogenophaga palleronii</name>
    <dbReference type="NCBI Taxonomy" id="65655"/>
    <lineage>
        <taxon>Bacteria</taxon>
        <taxon>Pseudomonadati</taxon>
        <taxon>Pseudomonadota</taxon>
        <taxon>Betaproteobacteria</taxon>
        <taxon>Burkholderiales</taxon>
        <taxon>Comamonadaceae</taxon>
        <taxon>Hydrogenophaga</taxon>
    </lineage>
</organism>
<keyword evidence="1" id="KW-0808">Transferase</keyword>
<sequence length="264" mass="29519">MNASVTLPPGTQLQLMYLAERLKTSRPGHFVEVGPGNGDIARLLLDLGWTGHSMDLEPLTVQRLHSRFADEIAAGKYQATVGDYVATPPTGLADLVISCMVMEHLDNDAESAFMQRSAQWLKPQGLMIGLVPGSPAHWGIEDDIAGHCRRYTRPAVTELANKTGWAVDHLAGLTYPLSNMLLSLSNYLVRKSEAEKLRLSELEKTKQSGRRNVKYKTHLPSTLGWFVNRYTLFPVYLVQKLFRHSESALVLYFEARPLKAMNNQ</sequence>
<name>A0ABU1WTC7_9BURK</name>
<dbReference type="RefSeq" id="WP_310321421.1">
    <property type="nucleotide sequence ID" value="NZ_JAVDWU010000012.1"/>
</dbReference>
<reference evidence="1 2" key="1">
    <citation type="submission" date="2023-07" db="EMBL/GenBank/DDBJ databases">
        <title>Sorghum-associated microbial communities from plants grown in Nebraska, USA.</title>
        <authorList>
            <person name="Schachtman D."/>
        </authorList>
    </citation>
    <scope>NUCLEOTIDE SEQUENCE [LARGE SCALE GENOMIC DNA]</scope>
    <source>
        <strain evidence="1 2">4249</strain>
    </source>
</reference>
<keyword evidence="2" id="KW-1185">Reference proteome</keyword>
<dbReference type="SUPFAM" id="SSF53335">
    <property type="entry name" value="S-adenosyl-L-methionine-dependent methyltransferases"/>
    <property type="match status" value="1"/>
</dbReference>
<dbReference type="InterPro" id="IPR029063">
    <property type="entry name" value="SAM-dependent_MTases_sf"/>
</dbReference>
<dbReference type="Proteomes" id="UP001265700">
    <property type="component" value="Unassembled WGS sequence"/>
</dbReference>
<dbReference type="Pfam" id="PF13489">
    <property type="entry name" value="Methyltransf_23"/>
    <property type="match status" value="1"/>
</dbReference>